<dbReference type="EMBL" id="CAXAMN010022485">
    <property type="protein sequence ID" value="CAK9070295.1"/>
    <property type="molecule type" value="Genomic_DNA"/>
</dbReference>
<proteinExistence type="predicted"/>
<keyword evidence="2" id="KW-1185">Reference proteome</keyword>
<dbReference type="InterPro" id="IPR008775">
    <property type="entry name" value="Phytyl_CoA_dOase-like"/>
</dbReference>
<dbReference type="Pfam" id="PF05721">
    <property type="entry name" value="PhyH"/>
    <property type="match status" value="1"/>
</dbReference>
<accession>A0ABP0P6I5</accession>
<protein>
    <recommendedName>
        <fullName evidence="3">Phytanoyl-CoA dioxygenase</fullName>
    </recommendedName>
</protein>
<evidence type="ECO:0000313" key="2">
    <source>
        <dbReference type="Proteomes" id="UP001642484"/>
    </source>
</evidence>
<dbReference type="InterPro" id="IPR051961">
    <property type="entry name" value="Fungal_Metabolite_Diox"/>
</dbReference>
<organism evidence="1 2">
    <name type="scientific">Durusdinium trenchii</name>
    <dbReference type="NCBI Taxonomy" id="1381693"/>
    <lineage>
        <taxon>Eukaryota</taxon>
        <taxon>Sar</taxon>
        <taxon>Alveolata</taxon>
        <taxon>Dinophyceae</taxon>
        <taxon>Suessiales</taxon>
        <taxon>Symbiodiniaceae</taxon>
        <taxon>Durusdinium</taxon>
    </lineage>
</organism>
<dbReference type="Proteomes" id="UP001642484">
    <property type="component" value="Unassembled WGS sequence"/>
</dbReference>
<comment type="caution">
    <text evidence="1">The sequence shown here is derived from an EMBL/GenBank/DDBJ whole genome shotgun (WGS) entry which is preliminary data.</text>
</comment>
<evidence type="ECO:0000313" key="1">
    <source>
        <dbReference type="EMBL" id="CAK9070295.1"/>
    </source>
</evidence>
<dbReference type="SUPFAM" id="SSF51197">
    <property type="entry name" value="Clavaminate synthase-like"/>
    <property type="match status" value="1"/>
</dbReference>
<evidence type="ECO:0008006" key="3">
    <source>
        <dbReference type="Google" id="ProtNLM"/>
    </source>
</evidence>
<sequence>MAAPQGVKITGLCFEAGNADQAACTFTAAVAQWTHEPELLNNLATSLAALSQEVAFDGDPQSFGARALCEAQAAAELALVMGHAPAGALVQAIVELRHQMQLTTSEVPSTVAEALSLCEGRVDTDGQVPWVQETGESLSLHTDVVCRDAKSLELAASERERRLGYWRPSQLRRAFLLRRICGLLLVQDVFDIQVLANVSSALQHISQLETERSHRVAESSRVEASRGHKRREVKVPLQHPFTHQDLLSPPLLRSLVQLLLGNRIELDTFSFIESRPGSTDQPWHFDVPLPDFGLKGVAPSVGLVSVVPLVNVMPTNGATEFLPGSHCQAADRRFWMDAETKSVLRLQPSLTVGSLALFDLGLRHRGAANSGDSSRTILYMSYVHEWFRDAINFPEPQSSAWHSWTPTTKRLLSRLDSRRYLQELETRLGVVSQSTGEGRRDLEL</sequence>
<reference evidence="1 2" key="1">
    <citation type="submission" date="2024-02" db="EMBL/GenBank/DDBJ databases">
        <authorList>
            <person name="Chen Y."/>
            <person name="Shah S."/>
            <person name="Dougan E. K."/>
            <person name="Thang M."/>
            <person name="Chan C."/>
        </authorList>
    </citation>
    <scope>NUCLEOTIDE SEQUENCE [LARGE SCALE GENOMIC DNA]</scope>
</reference>
<dbReference type="Gene3D" id="2.60.120.620">
    <property type="entry name" value="q2cbj1_9rhob like domain"/>
    <property type="match status" value="1"/>
</dbReference>
<name>A0ABP0P6I5_9DINO</name>
<gene>
    <name evidence="1" type="ORF">CCMP2556_LOCUS34573</name>
</gene>
<dbReference type="PANTHER" id="PTHR37563:SF2">
    <property type="entry name" value="PHYTANOYL-COA DIOXYGENASE FAMILY PROTEIN (AFU_ORTHOLOGUE AFUA_2G03330)"/>
    <property type="match status" value="1"/>
</dbReference>
<dbReference type="PANTHER" id="PTHR37563">
    <property type="entry name" value="PHYTANOYL-COA DIOXYGENASE FAMILY PROTEIN (AFU_ORTHOLOGUE AFUA_2G03330)"/>
    <property type="match status" value="1"/>
</dbReference>